<evidence type="ECO:0000313" key="2">
    <source>
        <dbReference type="Proteomes" id="UP000054843"/>
    </source>
</evidence>
<protein>
    <submittedName>
        <fullName evidence="1">Uncharacterized protein</fullName>
    </submittedName>
</protein>
<name>A0A0V1LWR7_9BILA</name>
<dbReference type="EMBL" id="JYDO01001796">
    <property type="protein sequence ID" value="KRZ63868.1"/>
    <property type="molecule type" value="Genomic_DNA"/>
</dbReference>
<comment type="caution">
    <text evidence="1">The sequence shown here is derived from an EMBL/GenBank/DDBJ whole genome shotgun (WGS) entry which is preliminary data.</text>
</comment>
<organism evidence="1 2">
    <name type="scientific">Trichinella papuae</name>
    <dbReference type="NCBI Taxonomy" id="268474"/>
    <lineage>
        <taxon>Eukaryota</taxon>
        <taxon>Metazoa</taxon>
        <taxon>Ecdysozoa</taxon>
        <taxon>Nematoda</taxon>
        <taxon>Enoplea</taxon>
        <taxon>Dorylaimia</taxon>
        <taxon>Trichinellida</taxon>
        <taxon>Trichinellidae</taxon>
        <taxon>Trichinella</taxon>
    </lineage>
</organism>
<proteinExistence type="predicted"/>
<reference evidence="1 2" key="1">
    <citation type="submission" date="2015-01" db="EMBL/GenBank/DDBJ databases">
        <title>Evolution of Trichinella species and genotypes.</title>
        <authorList>
            <person name="Korhonen P.K."/>
            <person name="Edoardo P."/>
            <person name="Giuseppe L.R."/>
            <person name="Gasser R.B."/>
        </authorList>
    </citation>
    <scope>NUCLEOTIDE SEQUENCE [LARGE SCALE GENOMIC DNA]</scope>
    <source>
        <strain evidence="1">ISS1980</strain>
    </source>
</reference>
<feature type="non-terminal residue" evidence="1">
    <location>
        <position position="1"/>
    </location>
</feature>
<evidence type="ECO:0000313" key="1">
    <source>
        <dbReference type="EMBL" id="KRZ63868.1"/>
    </source>
</evidence>
<gene>
    <name evidence="1" type="ORF">T10_6394</name>
</gene>
<accession>A0A0V1LWR7</accession>
<keyword evidence="2" id="KW-1185">Reference proteome</keyword>
<sequence>LKFVMKGRMSCILMNNENIVHIERKFDKMEGCFVYLIETCIIMQHPS</sequence>
<dbReference type="Proteomes" id="UP000054843">
    <property type="component" value="Unassembled WGS sequence"/>
</dbReference>
<feature type="non-terminal residue" evidence="1">
    <location>
        <position position="47"/>
    </location>
</feature>
<dbReference type="AlphaFoldDB" id="A0A0V1LWR7"/>